<dbReference type="InterPro" id="IPR009003">
    <property type="entry name" value="Peptidase_S1_PA"/>
</dbReference>
<gene>
    <name evidence="5" type="ORF">UFOPK1683_00042</name>
</gene>
<protein>
    <submittedName>
        <fullName evidence="5">Unannotated protein</fullName>
    </submittedName>
</protein>
<reference evidence="5" key="1">
    <citation type="submission" date="2020-05" db="EMBL/GenBank/DDBJ databases">
        <authorList>
            <person name="Chiriac C."/>
            <person name="Salcher M."/>
            <person name="Ghai R."/>
            <person name="Kavagutti S V."/>
        </authorList>
    </citation>
    <scope>NUCLEOTIDE SEQUENCE</scope>
</reference>
<accession>A0A6J6DAK6</accession>
<evidence type="ECO:0000256" key="2">
    <source>
        <dbReference type="ARBA" id="ARBA00022670"/>
    </source>
</evidence>
<dbReference type="PANTHER" id="PTHR43343">
    <property type="entry name" value="PEPTIDASE S12"/>
    <property type="match status" value="1"/>
</dbReference>
<keyword evidence="3" id="KW-0378">Hydrolase</keyword>
<dbReference type="EMBL" id="CAEZTL010000002">
    <property type="protein sequence ID" value="CAB4560336.1"/>
    <property type="molecule type" value="Genomic_DNA"/>
</dbReference>
<dbReference type="SUPFAM" id="SSF50494">
    <property type="entry name" value="Trypsin-like serine proteases"/>
    <property type="match status" value="1"/>
</dbReference>
<evidence type="ECO:0000256" key="1">
    <source>
        <dbReference type="ARBA" id="ARBA00010541"/>
    </source>
</evidence>
<dbReference type="PANTHER" id="PTHR43343:SF3">
    <property type="entry name" value="PROTEASE DO-LIKE 8, CHLOROPLASTIC"/>
    <property type="match status" value="1"/>
</dbReference>
<dbReference type="Gene3D" id="2.40.10.120">
    <property type="match status" value="1"/>
</dbReference>
<dbReference type="SUPFAM" id="SSF50156">
    <property type="entry name" value="PDZ domain-like"/>
    <property type="match status" value="1"/>
</dbReference>
<keyword evidence="4" id="KW-0720">Serine protease</keyword>
<evidence type="ECO:0000313" key="5">
    <source>
        <dbReference type="EMBL" id="CAB4560336.1"/>
    </source>
</evidence>
<dbReference type="GO" id="GO:0006508">
    <property type="term" value="P:proteolysis"/>
    <property type="evidence" value="ECO:0007669"/>
    <property type="project" value="UniProtKB-KW"/>
</dbReference>
<organism evidence="5">
    <name type="scientific">freshwater metagenome</name>
    <dbReference type="NCBI Taxonomy" id="449393"/>
    <lineage>
        <taxon>unclassified sequences</taxon>
        <taxon>metagenomes</taxon>
        <taxon>ecological metagenomes</taxon>
    </lineage>
</organism>
<dbReference type="AlphaFoldDB" id="A0A6J6DAK6"/>
<dbReference type="InterPro" id="IPR036034">
    <property type="entry name" value="PDZ_sf"/>
</dbReference>
<dbReference type="PRINTS" id="PR00834">
    <property type="entry name" value="PROTEASES2C"/>
</dbReference>
<dbReference type="InterPro" id="IPR001940">
    <property type="entry name" value="Peptidase_S1C"/>
</dbReference>
<dbReference type="FunFam" id="2.40.10.10:FF:000001">
    <property type="entry name" value="Periplasmic serine protease DegS"/>
    <property type="match status" value="1"/>
</dbReference>
<name>A0A6J6DAK6_9ZZZZ</name>
<comment type="similarity">
    <text evidence="1">Belongs to the peptidase S1C family.</text>
</comment>
<dbReference type="Gene3D" id="2.30.42.10">
    <property type="match status" value="1"/>
</dbReference>
<dbReference type="GO" id="GO:0004252">
    <property type="term" value="F:serine-type endopeptidase activity"/>
    <property type="evidence" value="ECO:0007669"/>
    <property type="project" value="InterPro"/>
</dbReference>
<evidence type="ECO:0000256" key="4">
    <source>
        <dbReference type="ARBA" id="ARBA00022825"/>
    </source>
</evidence>
<evidence type="ECO:0000256" key="3">
    <source>
        <dbReference type="ARBA" id="ARBA00022801"/>
    </source>
</evidence>
<dbReference type="InterPro" id="IPR051201">
    <property type="entry name" value="Chloro_Bact_Ser_Proteases"/>
</dbReference>
<proteinExistence type="inferred from homology"/>
<dbReference type="Pfam" id="PF13365">
    <property type="entry name" value="Trypsin_2"/>
    <property type="match status" value="1"/>
</dbReference>
<sequence>MKKYKVAIAFALGAVLAGSVATASLTPTATVTACVDNRTKALFLSNDGKCASNRTAILIGGGATMDAKTISSLVTPSVVSIAVTATAGNGTGSGWVYKSNSTSSFIVTNNHVIETAAISATKTITVELTNGNTYPAKIIGRDANYDLAVLQIQIGNLPPLLLADSSKVSVGDDVLAIGSPLRLASTVTSGIVSALNRPVSVGDTDVQSYVNAIQTDAAINPGNSGGALVDTQGRIIGVNSAIISLSSGNIGLGFAIPINEAKRITDEIIATGKSTRPVLGVRQFDERYTGPGAKILILSAGDPAEKAGIPVGAVIRAIDGVRIADIESAIVKIRSYAPGTSVSVLVDMPTGGQRTFRITLGSTPSSID</sequence>
<dbReference type="PROSITE" id="PS51257">
    <property type="entry name" value="PROKAR_LIPOPROTEIN"/>
    <property type="match status" value="1"/>
</dbReference>
<keyword evidence="2" id="KW-0645">Protease</keyword>